<organism evidence="1 2">
    <name type="scientific">Hoylesella enoeca</name>
    <dbReference type="NCBI Taxonomy" id="76123"/>
    <lineage>
        <taxon>Bacteria</taxon>
        <taxon>Pseudomonadati</taxon>
        <taxon>Bacteroidota</taxon>
        <taxon>Bacteroidia</taxon>
        <taxon>Bacteroidales</taxon>
        <taxon>Prevotellaceae</taxon>
        <taxon>Hoylesella</taxon>
    </lineage>
</organism>
<gene>
    <name evidence="1" type="ORF">AS203_11515</name>
</gene>
<evidence type="ECO:0008006" key="3">
    <source>
        <dbReference type="Google" id="ProtNLM"/>
    </source>
</evidence>
<dbReference type="RefSeq" id="WP_036888325.1">
    <property type="nucleotide sequence ID" value="NZ_CP013195.1"/>
</dbReference>
<protein>
    <recommendedName>
        <fullName evidence="3">Ribosome recycling factor</fullName>
    </recommendedName>
</protein>
<dbReference type="AlphaFoldDB" id="A0A0S2KNY6"/>
<evidence type="ECO:0000313" key="1">
    <source>
        <dbReference type="EMBL" id="ALO50000.1"/>
    </source>
</evidence>
<dbReference type="Proteomes" id="UP000056252">
    <property type="component" value="Chromosome"/>
</dbReference>
<reference evidence="2" key="1">
    <citation type="submission" date="2015-11" db="EMBL/GenBank/DDBJ databases">
        <authorList>
            <person name="Holder M.E."/>
            <person name="Ajami N.J."/>
            <person name="Petrosino J.F."/>
        </authorList>
    </citation>
    <scope>NUCLEOTIDE SEQUENCE [LARGE SCALE GENOMIC DNA]</scope>
    <source>
        <strain evidence="2">F0113</strain>
    </source>
</reference>
<proteinExistence type="predicted"/>
<name>A0A0S2KNY6_9BACT</name>
<keyword evidence="2" id="KW-1185">Reference proteome</keyword>
<dbReference type="EMBL" id="CP013195">
    <property type="protein sequence ID" value="ALO50000.1"/>
    <property type="molecule type" value="Genomic_DNA"/>
</dbReference>
<dbReference type="STRING" id="76123.AS203_11515"/>
<evidence type="ECO:0000313" key="2">
    <source>
        <dbReference type="Proteomes" id="UP000056252"/>
    </source>
</evidence>
<accession>A0A0S2KNY6</accession>
<sequence>MRADKEIESFLKKLDEGLKSAERQLLEEKALHSESVVMRNENGQIVDIPAKDPLAEHLRN</sequence>
<dbReference type="KEGG" id="peo:AS203_11515"/>